<dbReference type="PIRSF" id="PIRSF007764">
    <property type="entry name" value="Sld5"/>
    <property type="match status" value="1"/>
</dbReference>
<dbReference type="InterPro" id="IPR008591">
    <property type="entry name" value="GINS_Sld5"/>
</dbReference>
<organism evidence="10 11">
    <name type="scientific">Kluyveromyces marxianus</name>
    <name type="common">Yeast</name>
    <name type="synonym">Candida kefyr</name>
    <dbReference type="NCBI Taxonomy" id="4911"/>
    <lineage>
        <taxon>Eukaryota</taxon>
        <taxon>Fungi</taxon>
        <taxon>Dikarya</taxon>
        <taxon>Ascomycota</taxon>
        <taxon>Saccharomycotina</taxon>
        <taxon>Saccharomycetes</taxon>
        <taxon>Saccharomycetales</taxon>
        <taxon>Saccharomycetaceae</taxon>
        <taxon>Kluyveromyces</taxon>
    </lineage>
</organism>
<feature type="region of interest" description="Disordered" evidence="7">
    <location>
        <begin position="20"/>
        <end position="40"/>
    </location>
</feature>
<evidence type="ECO:0000259" key="8">
    <source>
        <dbReference type="Pfam" id="PF05916"/>
    </source>
</evidence>
<dbReference type="EMBL" id="CP015055">
    <property type="protein sequence ID" value="QGN14406.1"/>
    <property type="molecule type" value="Genomic_DNA"/>
</dbReference>
<dbReference type="Proteomes" id="UP000422736">
    <property type="component" value="Chromosome 2"/>
</dbReference>
<comment type="subcellular location">
    <subcellularLocation>
        <location evidence="1 6">Nucleus</location>
    </subcellularLocation>
</comment>
<protein>
    <recommendedName>
        <fullName evidence="3 6">DNA replication complex GINS protein SLD5</fullName>
    </recommendedName>
</protein>
<evidence type="ECO:0000256" key="7">
    <source>
        <dbReference type="SAM" id="MobiDB-lite"/>
    </source>
</evidence>
<dbReference type="SUPFAM" id="SSF160059">
    <property type="entry name" value="PriA/YqbF domain"/>
    <property type="match status" value="1"/>
</dbReference>
<gene>
    <name evidence="10" type="primary">SLD5</name>
    <name evidence="10" type="ORF">FIM1_1066</name>
</gene>
<evidence type="ECO:0000313" key="10">
    <source>
        <dbReference type="EMBL" id="QGN14406.1"/>
    </source>
</evidence>
<evidence type="ECO:0000256" key="6">
    <source>
        <dbReference type="PIRNR" id="PIRNR007764"/>
    </source>
</evidence>
<reference evidence="10 11" key="1">
    <citation type="submission" date="2016-03" db="EMBL/GenBank/DDBJ databases">
        <title>How can Kluyveromyces marxianus grow so fast - potential evolutionary course in Saccharomyces Complex revealed by comparative genomics.</title>
        <authorList>
            <person name="Mo W."/>
            <person name="Lu W."/>
            <person name="Yang X."/>
            <person name="Qi J."/>
            <person name="Lv H."/>
        </authorList>
    </citation>
    <scope>NUCLEOTIDE SEQUENCE [LARGE SCALE GENOMIC DNA]</scope>
    <source>
        <strain evidence="10 11">FIM1</strain>
    </source>
</reference>
<comment type="similarity">
    <text evidence="2 6">Belongs to the GINS4/SLD5 family.</text>
</comment>
<evidence type="ECO:0000256" key="3">
    <source>
        <dbReference type="ARBA" id="ARBA00014804"/>
    </source>
</evidence>
<feature type="domain" description="GINS subunit" evidence="8">
    <location>
        <begin position="109"/>
        <end position="195"/>
    </location>
</feature>
<dbReference type="InterPro" id="IPR036224">
    <property type="entry name" value="GINS_bundle-like_dom_sf"/>
</dbReference>
<accession>A0ABX6ERE4</accession>
<evidence type="ECO:0000256" key="1">
    <source>
        <dbReference type="ARBA" id="ARBA00004123"/>
    </source>
</evidence>
<evidence type="ECO:0000256" key="4">
    <source>
        <dbReference type="ARBA" id="ARBA00022705"/>
    </source>
</evidence>
<dbReference type="PANTHER" id="PTHR21206:SF0">
    <property type="entry name" value="DNA REPLICATION COMPLEX GINS PROTEIN SLD5"/>
    <property type="match status" value="1"/>
</dbReference>
<dbReference type="PANTHER" id="PTHR21206">
    <property type="entry name" value="SLD5 PROTEIN"/>
    <property type="match status" value="1"/>
</dbReference>
<dbReference type="InterPro" id="IPR021151">
    <property type="entry name" value="GINS_A"/>
</dbReference>
<dbReference type="Pfam" id="PF16922">
    <property type="entry name" value="SLD5_C"/>
    <property type="match status" value="1"/>
</dbReference>
<keyword evidence="4 6" id="KW-0235">DNA replication</keyword>
<evidence type="ECO:0000313" key="11">
    <source>
        <dbReference type="Proteomes" id="UP000422736"/>
    </source>
</evidence>
<feature type="domain" description="DNA replication complex GINS protein SLD5 C-terminal" evidence="9">
    <location>
        <begin position="220"/>
        <end position="292"/>
    </location>
</feature>
<keyword evidence="11" id="KW-1185">Reference proteome</keyword>
<dbReference type="CDD" id="cd11711">
    <property type="entry name" value="GINS_A_Sld5"/>
    <property type="match status" value="1"/>
</dbReference>
<proteinExistence type="inferred from homology"/>
<sequence>MNIDIDDILAELDRDTTAVERESSSYDDVGNKTVGGNGVSQLGDVEKQYSVQSSKSERISDFQKLVTQWRNERMSPELLPYPHELMTRTLHRIQERVELIETLSMGYLEDDRESTVDSKLPLLCMEAELERLKFLVRSFIRCRLSKIDKYSIYLRQQSELPENPYYGRLDLLMSEEEVKYHMKHSEILLKLFNNSILKHLPEELQAVNDTEGSISMVDEPNWHKTVFILVCGGVIDETGTDSKLTTDEDGKPCYSVIIEDLNEEIYLLIGAVYVIRYSVIKDLMNEGRVILI</sequence>
<dbReference type="SUPFAM" id="SSF158573">
    <property type="entry name" value="GINS helical bundle-like"/>
    <property type="match status" value="1"/>
</dbReference>
<keyword evidence="5 6" id="KW-0539">Nucleus</keyword>
<dbReference type="Pfam" id="PF05916">
    <property type="entry name" value="Sld5"/>
    <property type="match status" value="1"/>
</dbReference>
<dbReference type="InterPro" id="IPR031633">
    <property type="entry name" value="SLD5_C"/>
</dbReference>
<dbReference type="InterPro" id="IPR038749">
    <property type="entry name" value="Sld5_GINS_A"/>
</dbReference>
<dbReference type="Gene3D" id="1.20.58.1030">
    <property type="match status" value="1"/>
</dbReference>
<evidence type="ECO:0000259" key="9">
    <source>
        <dbReference type="Pfam" id="PF16922"/>
    </source>
</evidence>
<name>A0ABX6ERE4_KLUMA</name>
<evidence type="ECO:0000256" key="5">
    <source>
        <dbReference type="ARBA" id="ARBA00023242"/>
    </source>
</evidence>
<comment type="function">
    <text evidence="6">The GINS complex plays an essential role in the initiation of DNA replication.</text>
</comment>
<evidence type="ECO:0000256" key="2">
    <source>
        <dbReference type="ARBA" id="ARBA00008187"/>
    </source>
</evidence>